<dbReference type="GO" id="GO:0005664">
    <property type="term" value="C:nuclear origin of replication recognition complex"/>
    <property type="evidence" value="ECO:0007669"/>
    <property type="project" value="TreeGrafter"/>
</dbReference>
<evidence type="ECO:0000313" key="4">
    <source>
        <dbReference type="Proteomes" id="UP000631114"/>
    </source>
</evidence>
<feature type="domain" description="Origin recognition complex subunit 5 C-terminal" evidence="2">
    <location>
        <begin position="25"/>
        <end position="161"/>
    </location>
</feature>
<dbReference type="Pfam" id="PF14630">
    <property type="entry name" value="ORC5_C"/>
    <property type="match status" value="1"/>
</dbReference>
<dbReference type="GO" id="GO:0006270">
    <property type="term" value="P:DNA replication initiation"/>
    <property type="evidence" value="ECO:0007669"/>
    <property type="project" value="TreeGrafter"/>
</dbReference>
<dbReference type="Proteomes" id="UP000631114">
    <property type="component" value="Unassembled WGS sequence"/>
</dbReference>
<organism evidence="3 4">
    <name type="scientific">Coptis chinensis</name>
    <dbReference type="NCBI Taxonomy" id="261450"/>
    <lineage>
        <taxon>Eukaryota</taxon>
        <taxon>Viridiplantae</taxon>
        <taxon>Streptophyta</taxon>
        <taxon>Embryophyta</taxon>
        <taxon>Tracheophyta</taxon>
        <taxon>Spermatophyta</taxon>
        <taxon>Magnoliopsida</taxon>
        <taxon>Ranunculales</taxon>
        <taxon>Ranunculaceae</taxon>
        <taxon>Coptidoideae</taxon>
        <taxon>Coptis</taxon>
    </lineage>
</organism>
<comment type="caution">
    <text evidence="3">The sequence shown here is derived from an EMBL/GenBank/DDBJ whole genome shotgun (WGS) entry which is preliminary data.</text>
</comment>
<dbReference type="EMBL" id="JADFTS010000008">
    <property type="protein sequence ID" value="KAF9594160.1"/>
    <property type="molecule type" value="Genomic_DNA"/>
</dbReference>
<dbReference type="AlphaFoldDB" id="A0A835LGS0"/>
<accession>A0A835LGS0</accession>
<dbReference type="InterPro" id="IPR020796">
    <property type="entry name" value="ORC5"/>
</dbReference>
<proteinExistence type="predicted"/>
<reference evidence="3 4" key="1">
    <citation type="submission" date="2020-10" db="EMBL/GenBank/DDBJ databases">
        <title>The Coptis chinensis genome and diversification of protoberbering-type alkaloids.</title>
        <authorList>
            <person name="Wang B."/>
            <person name="Shu S."/>
            <person name="Song C."/>
            <person name="Liu Y."/>
        </authorList>
    </citation>
    <scope>NUCLEOTIDE SEQUENCE [LARGE SCALE GENOMIC DNA]</scope>
    <source>
        <strain evidence="3">HL-2020</strain>
        <tissue evidence="3">Leaf</tissue>
    </source>
</reference>
<dbReference type="GO" id="GO:0003688">
    <property type="term" value="F:DNA replication origin binding"/>
    <property type="evidence" value="ECO:0007669"/>
    <property type="project" value="TreeGrafter"/>
</dbReference>
<feature type="region of interest" description="Disordered" evidence="1">
    <location>
        <begin position="32"/>
        <end position="62"/>
    </location>
</feature>
<gene>
    <name evidence="3" type="ORF">IFM89_028817</name>
</gene>
<dbReference type="InterPro" id="IPR047088">
    <property type="entry name" value="ORC5_C"/>
</dbReference>
<dbReference type="OrthoDB" id="365981at2759"/>
<evidence type="ECO:0000256" key="1">
    <source>
        <dbReference type="SAM" id="MobiDB-lite"/>
    </source>
</evidence>
<keyword evidence="4" id="KW-1185">Reference proteome</keyword>
<evidence type="ECO:0000313" key="3">
    <source>
        <dbReference type="EMBL" id="KAF9594160.1"/>
    </source>
</evidence>
<protein>
    <recommendedName>
        <fullName evidence="2">Origin recognition complex subunit 5 C-terminal domain-containing protein</fullName>
    </recommendedName>
</protein>
<dbReference type="PANTHER" id="PTHR12705">
    <property type="entry name" value="ORIGIN RECOGNITION COMPLEX SUBUNIT 5"/>
    <property type="match status" value="1"/>
</dbReference>
<evidence type="ECO:0000259" key="2">
    <source>
        <dbReference type="Pfam" id="PF14630"/>
    </source>
</evidence>
<sequence>MLILFLSSMKARFTMEELVRVCVLALFDSAGGGDNRKRRRKTSETSTQQKENAEQELLMKGPGGPGTFPLERLLAIFLCITSVTEDYAEEEPQEVDAIESGDTGLMSDVLLQISTLCNANNIIIKGGNCPLETSSRYQSTVSEEMALKVARSVNFPLPKYLYRR</sequence>
<dbReference type="PANTHER" id="PTHR12705:SF0">
    <property type="entry name" value="ORIGIN RECOGNITION COMPLEX SUBUNIT 5"/>
    <property type="match status" value="1"/>
</dbReference>
<name>A0A835LGS0_9MAGN</name>